<reference evidence="2" key="1">
    <citation type="journal article" date="2024" name="Microbiol. Spectr.">
        <title>Full-genome sequencing of dozens of new DNA viruses found in Spanish bat feces.</title>
        <authorList>
            <person name="Buigues J."/>
            <person name="Vinals A."/>
            <person name="Martinez-Recio R."/>
            <person name="Monros J.S."/>
            <person name="Sanjuan R."/>
            <person name="Cuevas J.M."/>
        </authorList>
    </citation>
    <scope>NUCLEOTIDE SEQUENCE</scope>
    <source>
        <strain evidence="2">MAVG26</strain>
    </source>
</reference>
<reference evidence="2" key="2">
    <citation type="submission" date="2024-02" db="EMBL/GenBank/DDBJ databases">
        <authorList>
            <person name="Buigues J."/>
            <person name="Vinals A."/>
            <person name="Martinez-Recio R."/>
            <person name="S Monros J."/>
            <person name="Sanjuan R."/>
            <person name="Cuevas J.M."/>
        </authorList>
    </citation>
    <scope>NUCLEOTIDE SEQUENCE</scope>
    <source>
        <strain evidence="2">MAVG26</strain>
    </source>
</reference>
<evidence type="ECO:0000313" key="2">
    <source>
        <dbReference type="EMBL" id="WZK92896.1"/>
    </source>
</evidence>
<feature type="region of interest" description="Disordered" evidence="1">
    <location>
        <begin position="1"/>
        <end position="51"/>
    </location>
</feature>
<accession>A0AAU6S594</accession>
<protein>
    <submittedName>
        <fullName evidence="2">Capsid protein</fullName>
    </submittedName>
</protein>
<sequence length="319" mass="35884">MTKMPYRSYRRSSLRRRAPRSTRRYSNRSKSRRSSTRRAPYRRRSSRRMSKRALLNVTSRKKRDEMSCYTNSTAANQTGSATYAQQPAVVTGGLSVNTCAAFLWIATGRDNTLNSGGGNGNIFNQATRTSTTPYMVGLKEKIEIQCNTGMPWQWRRICFTWKGSIFPDSSSFSRSLETSNGWVRLMNQLAGTPTTAATNMNTTFNNMFKGAVNVDWTDPMTASVDNTRVSCRYDRTVTLASGNEDGFIRNYSMWHPMKKTLIYDDDESGGGTTASSYSTYGRGGMGDFYVVDLFRARSGSATTDQLTVNPTATLYWHEK</sequence>
<feature type="compositionally biased region" description="Basic residues" evidence="1">
    <location>
        <begin position="8"/>
        <end position="51"/>
    </location>
</feature>
<proteinExistence type="predicted"/>
<organism evidence="2">
    <name type="scientific">Myotis daubentonii feces associated gemykolovirus</name>
    <dbReference type="NCBI Taxonomy" id="3139983"/>
    <lineage>
        <taxon>Viruses</taxon>
        <taxon>Monodnaviria</taxon>
        <taxon>Shotokuvirae</taxon>
        <taxon>Cressdnaviricota</taxon>
        <taxon>Repensiviricetes</taxon>
        <taxon>Geplafuvirales</taxon>
        <taxon>Genomoviridae</taxon>
        <taxon>Gemykolovirus</taxon>
    </lineage>
</organism>
<name>A0AAU6S594_9VIRU</name>
<dbReference type="EMBL" id="PP410083">
    <property type="protein sequence ID" value="WZK92896.1"/>
    <property type="molecule type" value="Genomic_DNA"/>
</dbReference>
<evidence type="ECO:0000256" key="1">
    <source>
        <dbReference type="SAM" id="MobiDB-lite"/>
    </source>
</evidence>